<dbReference type="GO" id="GO:0003700">
    <property type="term" value="F:DNA-binding transcription factor activity"/>
    <property type="evidence" value="ECO:0007669"/>
    <property type="project" value="InterPro"/>
</dbReference>
<dbReference type="InterPro" id="IPR036390">
    <property type="entry name" value="WH_DNA-bd_sf"/>
</dbReference>
<comment type="caution">
    <text evidence="6">The sequence shown here is derived from an EMBL/GenBank/DDBJ whole genome shotgun (WGS) entry which is preliminary data.</text>
</comment>
<dbReference type="RefSeq" id="WP_189612438.1">
    <property type="nucleotide sequence ID" value="NZ_BMXR01000013.1"/>
</dbReference>
<dbReference type="PROSITE" id="PS50931">
    <property type="entry name" value="HTH_LYSR"/>
    <property type="match status" value="1"/>
</dbReference>
<dbReference type="SUPFAM" id="SSF46785">
    <property type="entry name" value="Winged helix' DNA-binding domain"/>
    <property type="match status" value="1"/>
</dbReference>
<proteinExistence type="inferred from homology"/>
<reference evidence="6" key="2">
    <citation type="submission" date="2020-09" db="EMBL/GenBank/DDBJ databases">
        <authorList>
            <person name="Sun Q."/>
            <person name="Kim S."/>
        </authorList>
    </citation>
    <scope>NUCLEOTIDE SEQUENCE</scope>
    <source>
        <strain evidence="6">KCTC 22169</strain>
    </source>
</reference>
<dbReference type="Pfam" id="PF03466">
    <property type="entry name" value="LysR_substrate"/>
    <property type="match status" value="1"/>
</dbReference>
<comment type="similarity">
    <text evidence="1">Belongs to the LysR transcriptional regulatory family.</text>
</comment>
<dbReference type="InterPro" id="IPR000847">
    <property type="entry name" value="LysR_HTH_N"/>
</dbReference>
<feature type="domain" description="HTH lysR-type" evidence="5">
    <location>
        <begin position="11"/>
        <end position="62"/>
    </location>
</feature>
<dbReference type="SUPFAM" id="SSF53850">
    <property type="entry name" value="Periplasmic binding protein-like II"/>
    <property type="match status" value="1"/>
</dbReference>
<reference evidence="6" key="1">
    <citation type="journal article" date="2014" name="Int. J. Syst. Evol. Microbiol.">
        <title>Complete genome sequence of Corynebacterium casei LMG S-19264T (=DSM 44701T), isolated from a smear-ripened cheese.</title>
        <authorList>
            <consortium name="US DOE Joint Genome Institute (JGI-PGF)"/>
            <person name="Walter F."/>
            <person name="Albersmeier A."/>
            <person name="Kalinowski J."/>
            <person name="Ruckert C."/>
        </authorList>
    </citation>
    <scope>NUCLEOTIDE SEQUENCE</scope>
    <source>
        <strain evidence="6">KCTC 22169</strain>
    </source>
</reference>
<dbReference type="GO" id="GO:0006351">
    <property type="term" value="P:DNA-templated transcription"/>
    <property type="evidence" value="ECO:0007669"/>
    <property type="project" value="TreeGrafter"/>
</dbReference>
<keyword evidence="4" id="KW-0804">Transcription</keyword>
<dbReference type="InterPro" id="IPR005119">
    <property type="entry name" value="LysR_subst-bd"/>
</dbReference>
<gene>
    <name evidence="6" type="ORF">GCM10007392_41900</name>
</gene>
<dbReference type="AlphaFoldDB" id="A0A918KPX2"/>
<keyword evidence="7" id="KW-1185">Reference proteome</keyword>
<dbReference type="Proteomes" id="UP000626148">
    <property type="component" value="Unassembled WGS sequence"/>
</dbReference>
<evidence type="ECO:0000313" key="6">
    <source>
        <dbReference type="EMBL" id="GGX69920.1"/>
    </source>
</evidence>
<dbReference type="EMBL" id="BMXR01000013">
    <property type="protein sequence ID" value="GGX69920.1"/>
    <property type="molecule type" value="Genomic_DNA"/>
</dbReference>
<evidence type="ECO:0000256" key="4">
    <source>
        <dbReference type="ARBA" id="ARBA00023163"/>
    </source>
</evidence>
<dbReference type="Pfam" id="PF00126">
    <property type="entry name" value="HTH_1"/>
    <property type="match status" value="1"/>
</dbReference>
<dbReference type="GO" id="GO:0043565">
    <property type="term" value="F:sequence-specific DNA binding"/>
    <property type="evidence" value="ECO:0007669"/>
    <property type="project" value="TreeGrafter"/>
</dbReference>
<evidence type="ECO:0000256" key="3">
    <source>
        <dbReference type="ARBA" id="ARBA00023125"/>
    </source>
</evidence>
<dbReference type="InterPro" id="IPR058163">
    <property type="entry name" value="LysR-type_TF_proteobact-type"/>
</dbReference>
<name>A0A918KPX2_9GAMM</name>
<accession>A0A918KPX2</accession>
<sequence>MDSSHTWDLYRSLLAVVREGSLSAAARRIGLTQPTVGRHIDALESALGTALFSRHRNGLTPTEAALALVPHAEAMETAAAALVREASGTSQIPEGTVRITASEVVGSEIVPGLLVPFRQSYPGITVELATSDQVNNLLVREADIAIRMVRPVQEALVAKRIGQVPVGLFAHRHYLARMGEPCTMEDLRRHTLIGFDRDETAYRAIRSLGIPLDRDVFSFRSDSNAAQMAAVRAGLGIGGMQSRIARQTPDLCPVLSEAFHFDLEMWLVMHEDLRSVHRVRLLYDHLAESLKPWVS</sequence>
<dbReference type="Gene3D" id="1.10.10.10">
    <property type="entry name" value="Winged helix-like DNA-binding domain superfamily/Winged helix DNA-binding domain"/>
    <property type="match status" value="1"/>
</dbReference>
<dbReference type="PANTHER" id="PTHR30537:SF3">
    <property type="entry name" value="TRANSCRIPTIONAL REGULATORY PROTEIN"/>
    <property type="match status" value="1"/>
</dbReference>
<dbReference type="PANTHER" id="PTHR30537">
    <property type="entry name" value="HTH-TYPE TRANSCRIPTIONAL REGULATOR"/>
    <property type="match status" value="1"/>
</dbReference>
<evidence type="ECO:0000259" key="5">
    <source>
        <dbReference type="PROSITE" id="PS50931"/>
    </source>
</evidence>
<evidence type="ECO:0000256" key="1">
    <source>
        <dbReference type="ARBA" id="ARBA00009437"/>
    </source>
</evidence>
<keyword evidence="3" id="KW-0238">DNA-binding</keyword>
<dbReference type="InterPro" id="IPR036388">
    <property type="entry name" value="WH-like_DNA-bd_sf"/>
</dbReference>
<organism evidence="6 7">
    <name type="scientific">Saccharospirillum salsuginis</name>
    <dbReference type="NCBI Taxonomy" id="418750"/>
    <lineage>
        <taxon>Bacteria</taxon>
        <taxon>Pseudomonadati</taxon>
        <taxon>Pseudomonadota</taxon>
        <taxon>Gammaproteobacteria</taxon>
        <taxon>Oceanospirillales</taxon>
        <taxon>Saccharospirillaceae</taxon>
        <taxon>Saccharospirillum</taxon>
    </lineage>
</organism>
<evidence type="ECO:0000313" key="7">
    <source>
        <dbReference type="Proteomes" id="UP000626148"/>
    </source>
</evidence>
<keyword evidence="2" id="KW-0805">Transcription regulation</keyword>
<dbReference type="Gene3D" id="3.40.190.290">
    <property type="match status" value="1"/>
</dbReference>
<evidence type="ECO:0000256" key="2">
    <source>
        <dbReference type="ARBA" id="ARBA00023015"/>
    </source>
</evidence>
<protein>
    <submittedName>
        <fullName evidence="6">LysR family transcriptional regulator</fullName>
    </submittedName>
</protein>
<dbReference type="PRINTS" id="PR00039">
    <property type="entry name" value="HTHLYSR"/>
</dbReference>